<keyword evidence="5" id="KW-0156">Chromatin regulator</keyword>
<dbReference type="GO" id="GO:0042800">
    <property type="term" value="F:histone H3K4 methyltransferase activity"/>
    <property type="evidence" value="ECO:0007669"/>
    <property type="project" value="InterPro"/>
</dbReference>
<keyword evidence="3" id="KW-0808">Transferase</keyword>
<keyword evidence="8" id="KW-1185">Reference proteome</keyword>
<keyword evidence="4" id="KW-0949">S-adenosyl-L-methionine</keyword>
<organism evidence="7 8">
    <name type="scientific">Cherax quadricarinatus</name>
    <name type="common">Australian red claw crayfish</name>
    <dbReference type="NCBI Taxonomy" id="27406"/>
    <lineage>
        <taxon>Eukaryota</taxon>
        <taxon>Metazoa</taxon>
        <taxon>Ecdysozoa</taxon>
        <taxon>Arthropoda</taxon>
        <taxon>Crustacea</taxon>
        <taxon>Multicrustacea</taxon>
        <taxon>Malacostraca</taxon>
        <taxon>Eumalacostraca</taxon>
        <taxon>Eucarida</taxon>
        <taxon>Decapoda</taxon>
        <taxon>Pleocyemata</taxon>
        <taxon>Astacidea</taxon>
        <taxon>Parastacoidea</taxon>
        <taxon>Parastacidae</taxon>
        <taxon>Cherax</taxon>
    </lineage>
</organism>
<gene>
    <name evidence="7" type="ORF">OTU49_015284</name>
</gene>
<reference evidence="7 8" key="1">
    <citation type="journal article" date="2024" name="BMC Genomics">
        <title>Genome assembly of redclaw crayfish (Cherax quadricarinatus) provides insights into its immune adaptation and hypoxia tolerance.</title>
        <authorList>
            <person name="Liu Z."/>
            <person name="Zheng J."/>
            <person name="Li H."/>
            <person name="Fang K."/>
            <person name="Wang S."/>
            <person name="He J."/>
            <person name="Zhou D."/>
            <person name="Weng S."/>
            <person name="Chi M."/>
            <person name="Gu Z."/>
            <person name="He J."/>
            <person name="Li F."/>
            <person name="Wang M."/>
        </authorList>
    </citation>
    <scope>NUCLEOTIDE SEQUENCE [LARGE SCALE GENOMIC DNA]</scope>
    <source>
        <strain evidence="7">ZL_2023a</strain>
    </source>
</reference>
<dbReference type="Proteomes" id="UP001445076">
    <property type="component" value="Unassembled WGS sequence"/>
</dbReference>
<dbReference type="PANTHER" id="PTHR45814">
    <property type="entry name" value="HISTONE-LYSINE N-METHYLTRANSFERASE SETD1"/>
    <property type="match status" value="1"/>
</dbReference>
<name>A0AAW0Y049_CHEQU</name>
<dbReference type="PANTHER" id="PTHR45814:SF2">
    <property type="entry name" value="HISTONE-LYSINE N-METHYLTRANSFERASE SETD1"/>
    <property type="match status" value="1"/>
</dbReference>
<dbReference type="GO" id="GO:0032259">
    <property type="term" value="P:methylation"/>
    <property type="evidence" value="ECO:0007669"/>
    <property type="project" value="UniProtKB-KW"/>
</dbReference>
<protein>
    <submittedName>
        <fullName evidence="7">Uncharacterized protein</fullName>
    </submittedName>
</protein>
<evidence type="ECO:0000313" key="7">
    <source>
        <dbReference type="EMBL" id="KAK8750178.1"/>
    </source>
</evidence>
<evidence type="ECO:0000313" key="8">
    <source>
        <dbReference type="Proteomes" id="UP001445076"/>
    </source>
</evidence>
<comment type="caution">
    <text evidence="7">The sequence shown here is derived from an EMBL/GenBank/DDBJ whole genome shotgun (WGS) entry which is preliminary data.</text>
</comment>
<proteinExistence type="predicted"/>
<sequence length="186" mass="20684">QETTYAWQPPPGYPSNFVSGYPGYNPGYMALPPGYSAITHPPPGTSIPGQTPYPPYFGPGYPPTQDHTDSTHKSGEYHDPTINAVLDTVIEELKNILKRDFNKRMIEATAFKTFEAWWDEQERKFKAQAAEKETNSEIAGPQARIEKINSISSLLETREGFGLDSLGSLGLGFRAAMPKMPSFRKI</sequence>
<feature type="non-terminal residue" evidence="7">
    <location>
        <position position="1"/>
    </location>
</feature>
<keyword evidence="6" id="KW-0539">Nucleus</keyword>
<dbReference type="AlphaFoldDB" id="A0AAW0Y049"/>
<comment type="subcellular location">
    <subcellularLocation>
        <location evidence="1">Nucleus</location>
    </subcellularLocation>
</comment>
<dbReference type="EMBL" id="JARKIK010000008">
    <property type="protein sequence ID" value="KAK8750178.1"/>
    <property type="molecule type" value="Genomic_DNA"/>
</dbReference>
<dbReference type="InterPro" id="IPR044570">
    <property type="entry name" value="Set1-like"/>
</dbReference>
<evidence type="ECO:0000256" key="4">
    <source>
        <dbReference type="ARBA" id="ARBA00022691"/>
    </source>
</evidence>
<feature type="non-terminal residue" evidence="7">
    <location>
        <position position="186"/>
    </location>
</feature>
<evidence type="ECO:0000256" key="2">
    <source>
        <dbReference type="ARBA" id="ARBA00022603"/>
    </source>
</evidence>
<evidence type="ECO:0000256" key="5">
    <source>
        <dbReference type="ARBA" id="ARBA00022853"/>
    </source>
</evidence>
<dbReference type="GO" id="GO:0048188">
    <property type="term" value="C:Set1C/COMPASS complex"/>
    <property type="evidence" value="ECO:0007669"/>
    <property type="project" value="TreeGrafter"/>
</dbReference>
<accession>A0AAW0Y049</accession>
<evidence type="ECO:0000256" key="1">
    <source>
        <dbReference type="ARBA" id="ARBA00004123"/>
    </source>
</evidence>
<evidence type="ECO:0000256" key="3">
    <source>
        <dbReference type="ARBA" id="ARBA00022679"/>
    </source>
</evidence>
<keyword evidence="2" id="KW-0489">Methyltransferase</keyword>
<evidence type="ECO:0000256" key="6">
    <source>
        <dbReference type="ARBA" id="ARBA00023242"/>
    </source>
</evidence>